<protein>
    <submittedName>
        <fullName evidence="7">TetR family regulatory protein</fullName>
    </submittedName>
    <submittedName>
        <fullName evidence="6">Transcriptional regulator</fullName>
    </submittedName>
</protein>
<dbReference type="HOGENOM" id="CLU_069356_17_3_11"/>
<dbReference type="EMBL" id="LT906467">
    <property type="protein sequence ID" value="SNV52764.1"/>
    <property type="molecule type" value="Genomic_DNA"/>
</dbReference>
<dbReference type="PANTHER" id="PTHR30055:SF234">
    <property type="entry name" value="HTH-TYPE TRANSCRIPTIONAL REGULATOR BETI"/>
    <property type="match status" value="1"/>
</dbReference>
<evidence type="ECO:0000313" key="6">
    <source>
        <dbReference type="EMBL" id="AIJ32542.1"/>
    </source>
</evidence>
<evidence type="ECO:0000313" key="8">
    <source>
        <dbReference type="Proteomes" id="UP000028780"/>
    </source>
</evidence>
<dbReference type="KEGG" id="cii:CIMIT_00115"/>
<keyword evidence="2 4" id="KW-0238">DNA-binding</keyword>
<evidence type="ECO:0000313" key="7">
    <source>
        <dbReference type="EMBL" id="SNV52764.1"/>
    </source>
</evidence>
<dbReference type="SUPFAM" id="SSF48498">
    <property type="entry name" value="Tetracyclin repressor-like, C-terminal domain"/>
    <property type="match status" value="1"/>
</dbReference>
<dbReference type="SUPFAM" id="SSF46689">
    <property type="entry name" value="Homeodomain-like"/>
    <property type="match status" value="1"/>
</dbReference>
<keyword evidence="1" id="KW-0805">Transcription regulation</keyword>
<organism evidence="6 8">
    <name type="scientific">Corynebacterium imitans</name>
    <dbReference type="NCBI Taxonomy" id="156978"/>
    <lineage>
        <taxon>Bacteria</taxon>
        <taxon>Bacillati</taxon>
        <taxon>Actinomycetota</taxon>
        <taxon>Actinomycetes</taxon>
        <taxon>Mycobacteriales</taxon>
        <taxon>Corynebacteriaceae</taxon>
        <taxon>Corynebacterium</taxon>
    </lineage>
</organism>
<reference evidence="6 8" key="1">
    <citation type="submission" date="2014-08" db="EMBL/GenBank/DDBJ databases">
        <title>Complete genome sequence of Corynebacterium imitans DSM 44264, isolated from a five-month-old boy with suspected pharyngeal diphtheria.</title>
        <authorList>
            <person name="Mollmann S."/>
            <person name="Albersmeier A."/>
            <person name="Ruckert C."/>
            <person name="Tauch A."/>
        </authorList>
    </citation>
    <scope>NUCLEOTIDE SEQUENCE [LARGE SCALE GENOMIC DNA]</scope>
    <source>
        <strain evidence="6 8">DSM 44264</strain>
    </source>
</reference>
<dbReference type="AlphaFoldDB" id="A0A076NNJ6"/>
<dbReference type="InterPro" id="IPR009057">
    <property type="entry name" value="Homeodomain-like_sf"/>
</dbReference>
<gene>
    <name evidence="6" type="ORF">CIMIT_00115</name>
    <name evidence="7" type="ORF">SAMEA4535761_00089</name>
</gene>
<dbReference type="GO" id="GO:0003700">
    <property type="term" value="F:DNA-binding transcription factor activity"/>
    <property type="evidence" value="ECO:0007669"/>
    <property type="project" value="TreeGrafter"/>
</dbReference>
<reference evidence="7 9" key="2">
    <citation type="submission" date="2017-06" db="EMBL/GenBank/DDBJ databases">
        <authorList>
            <consortium name="Pathogen Informatics"/>
        </authorList>
    </citation>
    <scope>NUCLEOTIDE SEQUENCE [LARGE SCALE GENOMIC DNA]</scope>
    <source>
        <strain evidence="7 9">NCTC13015</strain>
    </source>
</reference>
<dbReference type="EMBL" id="CP009211">
    <property type="protein sequence ID" value="AIJ32542.1"/>
    <property type="molecule type" value="Genomic_DNA"/>
</dbReference>
<evidence type="ECO:0000256" key="1">
    <source>
        <dbReference type="ARBA" id="ARBA00023015"/>
    </source>
</evidence>
<dbReference type="RefSeq" id="WP_038587460.1">
    <property type="nucleotide sequence ID" value="NZ_CP009211.1"/>
</dbReference>
<evidence type="ECO:0000256" key="4">
    <source>
        <dbReference type="PROSITE-ProRule" id="PRU00335"/>
    </source>
</evidence>
<keyword evidence="8" id="KW-1185">Reference proteome</keyword>
<accession>A0A076NNJ6</accession>
<dbReference type="InterPro" id="IPR036271">
    <property type="entry name" value="Tet_transcr_reg_TetR-rel_C_sf"/>
</dbReference>
<dbReference type="Gene3D" id="1.10.357.10">
    <property type="entry name" value="Tetracycline Repressor, domain 2"/>
    <property type="match status" value="1"/>
</dbReference>
<dbReference type="Pfam" id="PF00440">
    <property type="entry name" value="TetR_N"/>
    <property type="match status" value="1"/>
</dbReference>
<dbReference type="OrthoDB" id="9795011at2"/>
<dbReference type="GO" id="GO:0000976">
    <property type="term" value="F:transcription cis-regulatory region binding"/>
    <property type="evidence" value="ECO:0007669"/>
    <property type="project" value="TreeGrafter"/>
</dbReference>
<evidence type="ECO:0000256" key="2">
    <source>
        <dbReference type="ARBA" id="ARBA00023125"/>
    </source>
</evidence>
<evidence type="ECO:0000256" key="3">
    <source>
        <dbReference type="ARBA" id="ARBA00023163"/>
    </source>
</evidence>
<dbReference type="PANTHER" id="PTHR30055">
    <property type="entry name" value="HTH-TYPE TRANSCRIPTIONAL REGULATOR RUTR"/>
    <property type="match status" value="1"/>
</dbReference>
<name>A0A076NNJ6_9CORY</name>
<dbReference type="InterPro" id="IPR050109">
    <property type="entry name" value="HTH-type_TetR-like_transc_reg"/>
</dbReference>
<feature type="domain" description="HTH tetR-type" evidence="5">
    <location>
        <begin position="6"/>
        <end position="66"/>
    </location>
</feature>
<dbReference type="PROSITE" id="PS50977">
    <property type="entry name" value="HTH_TETR_2"/>
    <property type="match status" value="1"/>
</dbReference>
<dbReference type="InterPro" id="IPR001647">
    <property type="entry name" value="HTH_TetR"/>
</dbReference>
<feature type="DNA-binding region" description="H-T-H motif" evidence="4">
    <location>
        <begin position="29"/>
        <end position="48"/>
    </location>
</feature>
<dbReference type="Proteomes" id="UP000028780">
    <property type="component" value="Chromosome"/>
</dbReference>
<dbReference type="STRING" id="156978.CIMIT_00115"/>
<sequence>MRSDARAKRDQIITAATEQFRTRPNSAVTLEAVAKDAGVGIATLYRHFPSRTALRQACALRFIDELDVLLGKTLTDFSADPEGNWERFIWQLVDAGVGILVGALAPEHPADSERLDEFFNHVQVLLDTAAPHGLVSPDATPIELASELIVVTRPMDETLTALFPDVRERLVRHLLTAWRVSAQP</sequence>
<dbReference type="Proteomes" id="UP000215374">
    <property type="component" value="Chromosome 1"/>
</dbReference>
<dbReference type="eggNOG" id="COG1309">
    <property type="taxonomic scope" value="Bacteria"/>
</dbReference>
<evidence type="ECO:0000313" key="9">
    <source>
        <dbReference type="Proteomes" id="UP000215374"/>
    </source>
</evidence>
<evidence type="ECO:0000259" key="5">
    <source>
        <dbReference type="PROSITE" id="PS50977"/>
    </source>
</evidence>
<proteinExistence type="predicted"/>
<keyword evidence="3" id="KW-0804">Transcription</keyword>